<proteinExistence type="predicted"/>
<evidence type="ECO:0000313" key="3">
    <source>
        <dbReference type="Proteomes" id="UP000235965"/>
    </source>
</evidence>
<keyword evidence="1" id="KW-0472">Membrane</keyword>
<gene>
    <name evidence="2" type="ORF">B7P43_G05293</name>
</gene>
<comment type="caution">
    <text evidence="2">The sequence shown here is derived from an EMBL/GenBank/DDBJ whole genome shotgun (WGS) entry which is preliminary data.</text>
</comment>
<name>A0A2J7R645_9NEOP</name>
<protein>
    <recommendedName>
        <fullName evidence="4">Reverse transcriptase domain-containing protein</fullName>
    </recommendedName>
</protein>
<sequence>MKLNISKTKVISFSRKTKALIYDYKLCQLSIARTDSIKDLGVFIDAKLYFHDQVDRIQQRFAALCLIVSILKSITVILLLWRS</sequence>
<reference evidence="2 3" key="1">
    <citation type="submission" date="2017-12" db="EMBL/GenBank/DDBJ databases">
        <title>Hemimetabolous genomes reveal molecular basis of termite eusociality.</title>
        <authorList>
            <person name="Harrison M.C."/>
            <person name="Jongepier E."/>
            <person name="Robertson H.M."/>
            <person name="Arning N."/>
            <person name="Bitard-Feildel T."/>
            <person name="Chao H."/>
            <person name="Childers C.P."/>
            <person name="Dinh H."/>
            <person name="Doddapaneni H."/>
            <person name="Dugan S."/>
            <person name="Gowin J."/>
            <person name="Greiner C."/>
            <person name="Han Y."/>
            <person name="Hu H."/>
            <person name="Hughes D.S.T."/>
            <person name="Huylmans A.-K."/>
            <person name="Kemena C."/>
            <person name="Kremer L.P.M."/>
            <person name="Lee S.L."/>
            <person name="Lopez-Ezquerra A."/>
            <person name="Mallet L."/>
            <person name="Monroy-Kuhn J.M."/>
            <person name="Moser A."/>
            <person name="Murali S.C."/>
            <person name="Muzny D.M."/>
            <person name="Otani S."/>
            <person name="Piulachs M.-D."/>
            <person name="Poelchau M."/>
            <person name="Qu J."/>
            <person name="Schaub F."/>
            <person name="Wada-Katsumata A."/>
            <person name="Worley K.C."/>
            <person name="Xie Q."/>
            <person name="Ylla G."/>
            <person name="Poulsen M."/>
            <person name="Gibbs R.A."/>
            <person name="Schal C."/>
            <person name="Richards S."/>
            <person name="Belles X."/>
            <person name="Korb J."/>
            <person name="Bornberg-Bauer E."/>
        </authorList>
    </citation>
    <scope>NUCLEOTIDE SEQUENCE [LARGE SCALE GENOMIC DNA]</scope>
    <source>
        <tissue evidence="2">Whole body</tissue>
    </source>
</reference>
<organism evidence="2 3">
    <name type="scientific">Cryptotermes secundus</name>
    <dbReference type="NCBI Taxonomy" id="105785"/>
    <lineage>
        <taxon>Eukaryota</taxon>
        <taxon>Metazoa</taxon>
        <taxon>Ecdysozoa</taxon>
        <taxon>Arthropoda</taxon>
        <taxon>Hexapoda</taxon>
        <taxon>Insecta</taxon>
        <taxon>Pterygota</taxon>
        <taxon>Neoptera</taxon>
        <taxon>Polyneoptera</taxon>
        <taxon>Dictyoptera</taxon>
        <taxon>Blattodea</taxon>
        <taxon>Blattoidea</taxon>
        <taxon>Termitoidae</taxon>
        <taxon>Kalotermitidae</taxon>
        <taxon>Cryptotermitinae</taxon>
        <taxon>Cryptotermes</taxon>
    </lineage>
</organism>
<dbReference type="EMBL" id="NEVH01006981">
    <property type="protein sequence ID" value="PNF36305.1"/>
    <property type="molecule type" value="Genomic_DNA"/>
</dbReference>
<evidence type="ECO:0000256" key="1">
    <source>
        <dbReference type="SAM" id="Phobius"/>
    </source>
</evidence>
<evidence type="ECO:0008006" key="4">
    <source>
        <dbReference type="Google" id="ProtNLM"/>
    </source>
</evidence>
<keyword evidence="1" id="KW-0812">Transmembrane</keyword>
<evidence type="ECO:0000313" key="2">
    <source>
        <dbReference type="EMBL" id="PNF36305.1"/>
    </source>
</evidence>
<keyword evidence="3" id="KW-1185">Reference proteome</keyword>
<dbReference type="AlphaFoldDB" id="A0A2J7R645"/>
<dbReference type="InParanoid" id="A0A2J7R645"/>
<dbReference type="Proteomes" id="UP000235965">
    <property type="component" value="Unassembled WGS sequence"/>
</dbReference>
<accession>A0A2J7R645</accession>
<keyword evidence="1" id="KW-1133">Transmembrane helix</keyword>
<feature type="transmembrane region" description="Helical" evidence="1">
    <location>
        <begin position="61"/>
        <end position="81"/>
    </location>
</feature>